<dbReference type="PRINTS" id="PR00081">
    <property type="entry name" value="GDHRDH"/>
</dbReference>
<evidence type="ECO:0000313" key="5">
    <source>
        <dbReference type="Proteomes" id="UP000193307"/>
    </source>
</evidence>
<dbReference type="InterPro" id="IPR036291">
    <property type="entry name" value="NAD(P)-bd_dom_sf"/>
</dbReference>
<dbReference type="GO" id="GO:0016491">
    <property type="term" value="F:oxidoreductase activity"/>
    <property type="evidence" value="ECO:0007669"/>
    <property type="project" value="UniProtKB-KW"/>
</dbReference>
<dbReference type="Pfam" id="PF13561">
    <property type="entry name" value="adh_short_C2"/>
    <property type="match status" value="1"/>
</dbReference>
<dbReference type="SUPFAM" id="SSF51735">
    <property type="entry name" value="NAD(P)-binding Rossmann-fold domains"/>
    <property type="match status" value="1"/>
</dbReference>
<dbReference type="AlphaFoldDB" id="A0A1Y5TYZ7"/>
<keyword evidence="2 4" id="KW-0560">Oxidoreductase</keyword>
<sequence length="248" mass="25819">MDMSKRLQGKVVVMTAAGQGIGRACAVRMAAEGARVIATDINADSVAELNAIDGIEARVLNVLDANAITELATDIGAVDVLFNCAGIVHAGDILHTPEDDWDMAFALNAKAQYRMIRAFLPAMLTNGGGSIINMSSVAGPVTGPANRLAYSASKAAVAGMTRAIATDYVTQGIRCNSICPGTVDSPSLHQRLKDTGDYEGALSAFVARQPMGRIGQPHEIAALVAYLASDESGFTTGQEHIIDGGWTA</sequence>
<protein>
    <submittedName>
        <fullName evidence="4">2-keto-3-deoxy-L-fuconate dehydrogenase</fullName>
        <ecNumber evidence="4">1.1.1.-</ecNumber>
    </submittedName>
</protein>
<accession>A0A1Y5TYZ7</accession>
<dbReference type="EMBL" id="FWFW01000035">
    <property type="protein sequence ID" value="SLN72072.1"/>
    <property type="molecule type" value="Genomic_DNA"/>
</dbReference>
<evidence type="ECO:0000256" key="1">
    <source>
        <dbReference type="ARBA" id="ARBA00006484"/>
    </source>
</evidence>
<dbReference type="Proteomes" id="UP000193307">
    <property type="component" value="Unassembled WGS sequence"/>
</dbReference>
<evidence type="ECO:0000256" key="2">
    <source>
        <dbReference type="ARBA" id="ARBA00023002"/>
    </source>
</evidence>
<organism evidence="4 5">
    <name type="scientific">Pacificibacter marinus</name>
    <dbReference type="NCBI Taxonomy" id="658057"/>
    <lineage>
        <taxon>Bacteria</taxon>
        <taxon>Pseudomonadati</taxon>
        <taxon>Pseudomonadota</taxon>
        <taxon>Alphaproteobacteria</taxon>
        <taxon>Rhodobacterales</taxon>
        <taxon>Roseobacteraceae</taxon>
        <taxon>Pacificibacter</taxon>
    </lineage>
</organism>
<dbReference type="Gene3D" id="3.40.50.720">
    <property type="entry name" value="NAD(P)-binding Rossmann-like Domain"/>
    <property type="match status" value="1"/>
</dbReference>
<evidence type="ECO:0000256" key="3">
    <source>
        <dbReference type="ARBA" id="ARBA00023027"/>
    </source>
</evidence>
<comment type="similarity">
    <text evidence="1">Belongs to the short-chain dehydrogenases/reductases (SDR) family.</text>
</comment>
<dbReference type="PANTHER" id="PTHR43477:SF4">
    <property type="entry name" value="DEHYDROGENASE_REDUCTASE SDR FAMILY MEMBER 6"/>
    <property type="match status" value="1"/>
</dbReference>
<gene>
    <name evidence="4" type="ORF">PAM7971_03859</name>
</gene>
<dbReference type="STRING" id="658057.SAMN04488032_1072"/>
<name>A0A1Y5TYZ7_9RHOB</name>
<reference evidence="4 5" key="1">
    <citation type="submission" date="2017-03" db="EMBL/GenBank/DDBJ databases">
        <authorList>
            <person name="Afonso C.L."/>
            <person name="Miller P.J."/>
            <person name="Scott M.A."/>
            <person name="Spackman E."/>
            <person name="Goraichik I."/>
            <person name="Dimitrov K.M."/>
            <person name="Suarez D.L."/>
            <person name="Swayne D.E."/>
        </authorList>
    </citation>
    <scope>NUCLEOTIDE SEQUENCE [LARGE SCALE GENOMIC DNA]</scope>
    <source>
        <strain evidence="4 5">CECT 7971</strain>
    </source>
</reference>
<dbReference type="PROSITE" id="PS00061">
    <property type="entry name" value="ADH_SHORT"/>
    <property type="match status" value="1"/>
</dbReference>
<dbReference type="EC" id="1.1.1.-" evidence="4"/>
<evidence type="ECO:0000313" key="4">
    <source>
        <dbReference type="EMBL" id="SLN72072.1"/>
    </source>
</evidence>
<keyword evidence="5" id="KW-1185">Reference proteome</keyword>
<keyword evidence="3" id="KW-0520">NAD</keyword>
<proteinExistence type="inferred from homology"/>
<dbReference type="FunFam" id="3.40.50.720:FF:000084">
    <property type="entry name" value="Short-chain dehydrogenase reductase"/>
    <property type="match status" value="1"/>
</dbReference>
<dbReference type="InterPro" id="IPR002347">
    <property type="entry name" value="SDR_fam"/>
</dbReference>
<dbReference type="InterPro" id="IPR051122">
    <property type="entry name" value="SDR_DHRS6-like"/>
</dbReference>
<dbReference type="PANTHER" id="PTHR43477">
    <property type="entry name" value="DIHYDROANTICAPSIN 7-DEHYDROGENASE"/>
    <property type="match status" value="1"/>
</dbReference>
<dbReference type="PRINTS" id="PR00080">
    <property type="entry name" value="SDRFAMILY"/>
</dbReference>
<dbReference type="InterPro" id="IPR020904">
    <property type="entry name" value="Sc_DH/Rdtase_CS"/>
</dbReference>